<sequence>MDFTLTMFNNQNAVQGLTNLSRVNVYLIINGNMSLLKNNELLHYHIGDVFHVFDFDQTIIFPHHASLLKLSINHHYFYDIYNVHTSQFKTLNYPSNQLFINALYALHQNELSRFKHTINLYFQQICNTFNADLHTNQSTQSSYGYTLIKNVILYINTHCLNKLPCKHIAQSHYVNHCFLSREFSKFMKTTLSNYISIAKVTHNAKWLLEQSTKTYTWQNYHFHTYNDYASRFEQMYHCLPETWPKQNNMNTKYAKRILDKNIMSQLSKLK</sequence>
<comment type="caution">
    <text evidence="2">The sequence shown here is derived from an EMBL/GenBank/DDBJ whole genome shotgun (WGS) entry which is preliminary data.</text>
</comment>
<protein>
    <recommendedName>
        <fullName evidence="1">HTH araC/xylS-type domain-containing protein</fullName>
    </recommendedName>
</protein>
<dbReference type="AlphaFoldDB" id="A0A151A770"/>
<accession>A0A151A770</accession>
<dbReference type="EMBL" id="LUGM01000002">
    <property type="protein sequence ID" value="KYH15264.1"/>
    <property type="molecule type" value="Genomic_DNA"/>
</dbReference>
<dbReference type="Proteomes" id="UP000075418">
    <property type="component" value="Unassembled WGS sequence"/>
</dbReference>
<dbReference type="PROSITE" id="PS01124">
    <property type="entry name" value="HTH_ARAC_FAMILY_2"/>
    <property type="match status" value="1"/>
</dbReference>
<feature type="domain" description="HTH araC/xylS-type" evidence="1">
    <location>
        <begin position="149"/>
        <end position="246"/>
    </location>
</feature>
<dbReference type="InterPro" id="IPR018060">
    <property type="entry name" value="HTH_AraC"/>
</dbReference>
<evidence type="ECO:0000313" key="2">
    <source>
        <dbReference type="EMBL" id="KYH15264.1"/>
    </source>
</evidence>
<proteinExistence type="predicted"/>
<dbReference type="GO" id="GO:0003700">
    <property type="term" value="F:DNA-binding transcription factor activity"/>
    <property type="evidence" value="ECO:0007669"/>
    <property type="project" value="InterPro"/>
</dbReference>
<dbReference type="RefSeq" id="WP_061855406.1">
    <property type="nucleotide sequence ID" value="NZ_LUGM01000002.1"/>
</dbReference>
<name>A0A151A770_9STAP</name>
<reference evidence="2 3" key="1">
    <citation type="submission" date="2016-02" db="EMBL/GenBank/DDBJ databases">
        <title>Draft genome sequence of hydrocarbon degrading Staphylococcus saprophyticus Strain CNV2, isolated from crude-oil contaminated soil from Noonmati Oil Refinery, Guwahati, Assam, India.</title>
        <authorList>
            <person name="Mukherjee A."/>
            <person name="Chettri B."/>
            <person name="Langpoklakpam J."/>
            <person name="Singh A.K."/>
            <person name="Chattopadhyay D.J."/>
        </authorList>
    </citation>
    <scope>NUCLEOTIDE SEQUENCE [LARGE SCALE GENOMIC DNA]</scope>
    <source>
        <strain evidence="2 3">CNV2</strain>
    </source>
</reference>
<evidence type="ECO:0000313" key="3">
    <source>
        <dbReference type="Proteomes" id="UP000075418"/>
    </source>
</evidence>
<evidence type="ECO:0000259" key="1">
    <source>
        <dbReference type="PROSITE" id="PS01124"/>
    </source>
</evidence>
<dbReference type="GO" id="GO:0043565">
    <property type="term" value="F:sequence-specific DNA binding"/>
    <property type="evidence" value="ECO:0007669"/>
    <property type="project" value="InterPro"/>
</dbReference>
<organism evidence="2 3">
    <name type="scientific">Staphylococcus kloosii</name>
    <dbReference type="NCBI Taxonomy" id="29384"/>
    <lineage>
        <taxon>Bacteria</taxon>
        <taxon>Bacillati</taxon>
        <taxon>Bacillota</taxon>
        <taxon>Bacilli</taxon>
        <taxon>Bacillales</taxon>
        <taxon>Staphylococcaceae</taxon>
        <taxon>Staphylococcus</taxon>
    </lineage>
</organism>
<dbReference type="Gene3D" id="1.10.10.60">
    <property type="entry name" value="Homeodomain-like"/>
    <property type="match status" value="1"/>
</dbReference>
<gene>
    <name evidence="2" type="ORF">A0131_10865</name>
</gene>